<evidence type="ECO:0000313" key="3">
    <source>
        <dbReference type="Proteomes" id="UP001597319"/>
    </source>
</evidence>
<keyword evidence="1" id="KW-1133">Transmembrane helix</keyword>
<dbReference type="RefSeq" id="WP_378295059.1">
    <property type="nucleotide sequence ID" value="NZ_JBHULE010000035.1"/>
</dbReference>
<keyword evidence="3" id="KW-1185">Reference proteome</keyword>
<sequence>MPYFLIIALQAYCIYHAIKNRNEYYWYFLILFLPVIGSVIYLVTQVFNKKDLDVVQNEIVSVINPTKKVNDLKKQVEFADTFQNRIHLGDALYEIGDYNAGIGEYEIALNGNYKSDSGVVKKLLEGYYQTSQFDKVIFCAEQIHQKADFKGSRSQFLYGLALEKSGRSEEAEENLRPIDQRYSNYEERYILAQFLIEKGKIAESREILEEIILESQHMSKPNRNKYRGVVNNVKKLMASI</sequence>
<dbReference type="InterPro" id="IPR011990">
    <property type="entry name" value="TPR-like_helical_dom_sf"/>
</dbReference>
<accession>A0ABW5LKA7</accession>
<keyword evidence="1" id="KW-0812">Transmembrane</keyword>
<dbReference type="Pfam" id="PF12895">
    <property type="entry name" value="ANAPC3"/>
    <property type="match status" value="1"/>
</dbReference>
<dbReference type="PIRSF" id="PIRSF030959">
    <property type="entry name" value="UCP030959"/>
    <property type="match status" value="1"/>
</dbReference>
<reference evidence="3" key="1">
    <citation type="journal article" date="2019" name="Int. J. Syst. Evol. Microbiol.">
        <title>The Global Catalogue of Microorganisms (GCM) 10K type strain sequencing project: providing services to taxonomists for standard genome sequencing and annotation.</title>
        <authorList>
            <consortium name="The Broad Institute Genomics Platform"/>
            <consortium name="The Broad Institute Genome Sequencing Center for Infectious Disease"/>
            <person name="Wu L."/>
            <person name="Ma J."/>
        </authorList>
    </citation>
    <scope>NUCLEOTIDE SEQUENCE [LARGE SCALE GENOMIC DNA]</scope>
    <source>
        <strain evidence="3">KCTC 52274</strain>
    </source>
</reference>
<feature type="transmembrane region" description="Helical" evidence="1">
    <location>
        <begin position="24"/>
        <end position="43"/>
    </location>
</feature>
<evidence type="ECO:0000313" key="2">
    <source>
        <dbReference type="EMBL" id="MFD2565235.1"/>
    </source>
</evidence>
<dbReference type="InterPro" id="IPR014562">
    <property type="entry name" value="UCP030959_TPR_rpt-cont"/>
</dbReference>
<dbReference type="Proteomes" id="UP001597319">
    <property type="component" value="Unassembled WGS sequence"/>
</dbReference>
<gene>
    <name evidence="2" type="ORF">ACFSR1_21335</name>
</gene>
<dbReference type="SUPFAM" id="SSF48452">
    <property type="entry name" value="TPR-like"/>
    <property type="match status" value="1"/>
</dbReference>
<organism evidence="2 3">
    <name type="scientific">Aquimarina rubra</name>
    <dbReference type="NCBI Taxonomy" id="1920033"/>
    <lineage>
        <taxon>Bacteria</taxon>
        <taxon>Pseudomonadati</taxon>
        <taxon>Bacteroidota</taxon>
        <taxon>Flavobacteriia</taxon>
        <taxon>Flavobacteriales</taxon>
        <taxon>Flavobacteriaceae</taxon>
        <taxon>Aquimarina</taxon>
    </lineage>
</organism>
<evidence type="ECO:0000256" key="1">
    <source>
        <dbReference type="SAM" id="Phobius"/>
    </source>
</evidence>
<protein>
    <submittedName>
        <fullName evidence="2">CDC27 family protein</fullName>
    </submittedName>
</protein>
<dbReference type="EMBL" id="JBHULE010000035">
    <property type="protein sequence ID" value="MFD2565235.1"/>
    <property type="molecule type" value="Genomic_DNA"/>
</dbReference>
<name>A0ABW5LKA7_9FLAO</name>
<dbReference type="Gene3D" id="1.25.40.10">
    <property type="entry name" value="Tetratricopeptide repeat domain"/>
    <property type="match status" value="1"/>
</dbReference>
<keyword evidence="1" id="KW-0472">Membrane</keyword>
<proteinExistence type="predicted"/>
<comment type="caution">
    <text evidence="2">The sequence shown here is derived from an EMBL/GenBank/DDBJ whole genome shotgun (WGS) entry which is preliminary data.</text>
</comment>